<gene>
    <name evidence="1" type="ORF">ZEAMMB73_Zm00001d048229</name>
</gene>
<reference evidence="1" key="1">
    <citation type="submission" date="2015-12" db="EMBL/GenBank/DDBJ databases">
        <title>Update maize B73 reference genome by single molecule sequencing technologies.</title>
        <authorList>
            <consortium name="Maize Genome Sequencing Project"/>
            <person name="Ware D."/>
        </authorList>
    </citation>
    <scope>NUCLEOTIDE SEQUENCE</scope>
    <source>
        <tissue evidence="1">Seedling</tissue>
    </source>
</reference>
<dbReference type="GO" id="GO:0003677">
    <property type="term" value="F:DNA binding"/>
    <property type="evidence" value="ECO:0007669"/>
    <property type="project" value="UniProtKB-KW"/>
</dbReference>
<evidence type="ECO:0000313" key="1">
    <source>
        <dbReference type="EMBL" id="AQL09153.1"/>
    </source>
</evidence>
<protein>
    <submittedName>
        <fullName evidence="1">Putative HLH DNA-binding domain superfamily protein</fullName>
    </submittedName>
</protein>
<dbReference type="OMA" id="HGINHES"/>
<dbReference type="EMBL" id="CM000785">
    <property type="protein sequence ID" value="AQL09153.1"/>
    <property type="molecule type" value="Genomic_DNA"/>
</dbReference>
<dbReference type="AlphaFoldDB" id="A0A1D6PIK7"/>
<name>A0A1D6PIK7_MAIZE</name>
<organism evidence="1">
    <name type="scientific">Zea mays</name>
    <name type="common">Maize</name>
    <dbReference type="NCBI Taxonomy" id="4577"/>
    <lineage>
        <taxon>Eukaryota</taxon>
        <taxon>Viridiplantae</taxon>
        <taxon>Streptophyta</taxon>
        <taxon>Embryophyta</taxon>
        <taxon>Tracheophyta</taxon>
        <taxon>Spermatophyta</taxon>
        <taxon>Magnoliopsida</taxon>
        <taxon>Liliopsida</taxon>
        <taxon>Poales</taxon>
        <taxon>Poaceae</taxon>
        <taxon>PACMAD clade</taxon>
        <taxon>Panicoideae</taxon>
        <taxon>Andropogonodae</taxon>
        <taxon>Andropogoneae</taxon>
        <taxon>Tripsacinae</taxon>
        <taxon>Zea</taxon>
    </lineage>
</organism>
<keyword evidence="1" id="KW-0238">DNA-binding</keyword>
<sequence length="46" mass="5044">MVLYTFSLKVEDDSNMGSVEDIAAAVHEIIGSIEQQQQEEGETAVM</sequence>
<proteinExistence type="predicted"/>
<accession>A0A1D6PIK7</accession>